<reference evidence="13 14" key="1">
    <citation type="submission" date="2014-04" db="EMBL/GenBank/DDBJ databases">
        <title>Characterization and application of a salt tolerant electro-active bacterium.</title>
        <authorList>
            <person name="Yang L."/>
            <person name="Wei S."/>
            <person name="Tay Q.X.M."/>
        </authorList>
    </citation>
    <scope>NUCLEOTIDE SEQUENCE [LARGE SCALE GENOMIC DNA]</scope>
    <source>
        <strain evidence="13 14">LY1</strain>
    </source>
</reference>
<organism evidence="13 14">
    <name type="scientific">Anditalea andensis</name>
    <dbReference type="NCBI Taxonomy" id="1048983"/>
    <lineage>
        <taxon>Bacteria</taxon>
        <taxon>Pseudomonadati</taxon>
        <taxon>Bacteroidota</taxon>
        <taxon>Cytophagia</taxon>
        <taxon>Cytophagales</taxon>
        <taxon>Cytophagaceae</taxon>
        <taxon>Anditalea</taxon>
    </lineage>
</organism>
<dbReference type="EMBL" id="JMIH01000028">
    <property type="protein sequence ID" value="KEO72028.1"/>
    <property type="molecule type" value="Genomic_DNA"/>
</dbReference>
<evidence type="ECO:0000313" key="13">
    <source>
        <dbReference type="EMBL" id="KEO72028.1"/>
    </source>
</evidence>
<evidence type="ECO:0000256" key="7">
    <source>
        <dbReference type="ARBA" id="ARBA00022984"/>
    </source>
</evidence>
<dbReference type="OrthoDB" id="9766909at2"/>
<feature type="transmembrane region" description="Helical" evidence="11">
    <location>
        <begin position="12"/>
        <end position="32"/>
    </location>
</feature>
<evidence type="ECO:0000256" key="11">
    <source>
        <dbReference type="HAMAP-Rule" id="MF_00766"/>
    </source>
</evidence>
<evidence type="ECO:0000256" key="8">
    <source>
        <dbReference type="ARBA" id="ARBA00022989"/>
    </source>
</evidence>
<proteinExistence type="inferred from homology"/>
<dbReference type="STRING" id="1048983.EL17_19115"/>
<dbReference type="eggNOG" id="COG0744">
    <property type="taxonomic scope" value="Bacteria"/>
</dbReference>
<protein>
    <recommendedName>
        <fullName evidence="11">Biosynthetic peptidoglycan transglycosylase</fullName>
        <ecNumber evidence="11">2.4.99.28</ecNumber>
    </recommendedName>
    <alternativeName>
        <fullName evidence="11">Glycan polymerase</fullName>
    </alternativeName>
    <alternativeName>
        <fullName evidence="11">Peptidoglycan glycosyltransferase MtgA</fullName>
        <shortName evidence="11">PGT</shortName>
    </alternativeName>
</protein>
<dbReference type="InterPro" id="IPR036950">
    <property type="entry name" value="PBP_transglycosylase"/>
</dbReference>
<comment type="catalytic activity">
    <reaction evidence="11">
        <text>[GlcNAc-(1-&gt;4)-Mur2Ac(oyl-L-Ala-gamma-D-Glu-L-Lys-D-Ala-D-Ala)](n)-di-trans,octa-cis-undecaprenyl diphosphate + beta-D-GlcNAc-(1-&gt;4)-Mur2Ac(oyl-L-Ala-gamma-D-Glu-L-Lys-D-Ala-D-Ala)-di-trans,octa-cis-undecaprenyl diphosphate = [GlcNAc-(1-&gt;4)-Mur2Ac(oyl-L-Ala-gamma-D-Glu-L-Lys-D-Ala-D-Ala)](n+1)-di-trans,octa-cis-undecaprenyl diphosphate + di-trans,octa-cis-undecaprenyl diphosphate + H(+)</text>
        <dbReference type="Rhea" id="RHEA:23708"/>
        <dbReference type="Rhea" id="RHEA-COMP:9602"/>
        <dbReference type="Rhea" id="RHEA-COMP:9603"/>
        <dbReference type="ChEBI" id="CHEBI:15378"/>
        <dbReference type="ChEBI" id="CHEBI:58405"/>
        <dbReference type="ChEBI" id="CHEBI:60033"/>
        <dbReference type="ChEBI" id="CHEBI:78435"/>
        <dbReference type="EC" id="2.4.99.28"/>
    </reaction>
</comment>
<comment type="caution">
    <text evidence="13">The sequence shown here is derived from an EMBL/GenBank/DDBJ whole genome shotgun (WGS) entry which is preliminary data.</text>
</comment>
<dbReference type="PANTHER" id="PTHR30400">
    <property type="entry name" value="MONOFUNCTIONAL BIOSYNTHETIC PEPTIDOGLYCAN TRANSGLYCOSYLASE"/>
    <property type="match status" value="1"/>
</dbReference>
<dbReference type="Proteomes" id="UP000027821">
    <property type="component" value="Unassembled WGS sequence"/>
</dbReference>
<evidence type="ECO:0000256" key="2">
    <source>
        <dbReference type="ARBA" id="ARBA00022519"/>
    </source>
</evidence>
<accession>A0A074KWP9</accession>
<gene>
    <name evidence="11" type="primary">mtgA</name>
    <name evidence="13" type="ORF">EL17_19115</name>
</gene>
<dbReference type="SUPFAM" id="SSF53955">
    <property type="entry name" value="Lysozyme-like"/>
    <property type="match status" value="1"/>
</dbReference>
<keyword evidence="10 11" id="KW-0961">Cell wall biogenesis/degradation</keyword>
<dbReference type="Gene3D" id="1.10.3810.10">
    <property type="entry name" value="Biosynthetic peptidoglycan transglycosylase-like"/>
    <property type="match status" value="1"/>
</dbReference>
<dbReference type="GO" id="GO:0009274">
    <property type="term" value="C:peptidoglycan-based cell wall"/>
    <property type="evidence" value="ECO:0007669"/>
    <property type="project" value="InterPro"/>
</dbReference>
<comment type="similarity">
    <text evidence="11">Belongs to the glycosyltransferase 51 family.</text>
</comment>
<dbReference type="InterPro" id="IPR011812">
    <property type="entry name" value="Pep_trsgly"/>
</dbReference>
<dbReference type="HAMAP" id="MF_00766">
    <property type="entry name" value="PGT_MtgA"/>
    <property type="match status" value="1"/>
</dbReference>
<keyword evidence="2" id="KW-0997">Cell inner membrane</keyword>
<dbReference type="EC" id="2.4.99.28" evidence="11"/>
<feature type="domain" description="Glycosyl transferase family 51" evidence="12">
    <location>
        <begin position="59"/>
        <end position="221"/>
    </location>
</feature>
<sequence>MIMLKRILKRIGIFLLGCFLFSIVITIIYRFVPVPITPLMVIRMWEQAREDDREVRLVKTWKSLEHISRHLPQAVYAGEDQKFLIHSGFDREAIEKALEGNKAGKKMKGGSTISQQTAKNVFLWPARNYFRKGLEAYFTVLIELFWSKERIMEVYLNVIELGDGVYGVEAAAQTFYGKPAAEITRHEAAMLAAIVPGPLMWNPKKPTGYNRQRQSWILRQMSNLEPVGFGK</sequence>
<keyword evidence="3 11" id="KW-0328">Glycosyltransferase</keyword>
<evidence type="ECO:0000256" key="6">
    <source>
        <dbReference type="ARBA" id="ARBA00022960"/>
    </source>
</evidence>
<keyword evidence="7 11" id="KW-0573">Peptidoglycan synthesis</keyword>
<comment type="subcellular location">
    <subcellularLocation>
        <location evidence="11">Cell membrane</location>
        <topology evidence="11">Single-pass membrane protein</topology>
    </subcellularLocation>
</comment>
<dbReference type="InterPro" id="IPR023346">
    <property type="entry name" value="Lysozyme-like_dom_sf"/>
</dbReference>
<comment type="pathway">
    <text evidence="11">Cell wall biogenesis; peptidoglycan biosynthesis.</text>
</comment>
<comment type="function">
    <text evidence="11">Peptidoglycan polymerase that catalyzes glycan chain elongation from lipid-linked precursors.</text>
</comment>
<keyword evidence="5 11" id="KW-0812">Transmembrane</keyword>
<dbReference type="GO" id="GO:0005886">
    <property type="term" value="C:plasma membrane"/>
    <property type="evidence" value="ECO:0007669"/>
    <property type="project" value="UniProtKB-SubCell"/>
</dbReference>
<dbReference type="GO" id="GO:0008955">
    <property type="term" value="F:peptidoglycan glycosyltransferase activity"/>
    <property type="evidence" value="ECO:0007669"/>
    <property type="project" value="UniProtKB-UniRule"/>
</dbReference>
<dbReference type="NCBIfam" id="TIGR02070">
    <property type="entry name" value="mono_pep_trsgly"/>
    <property type="match status" value="1"/>
</dbReference>
<keyword evidence="6 11" id="KW-0133">Cell shape</keyword>
<dbReference type="PANTHER" id="PTHR30400:SF0">
    <property type="entry name" value="BIOSYNTHETIC PEPTIDOGLYCAN TRANSGLYCOSYLASE"/>
    <property type="match status" value="1"/>
</dbReference>
<dbReference type="GO" id="GO:0008360">
    <property type="term" value="P:regulation of cell shape"/>
    <property type="evidence" value="ECO:0007669"/>
    <property type="project" value="UniProtKB-KW"/>
</dbReference>
<dbReference type="GO" id="GO:0016763">
    <property type="term" value="F:pentosyltransferase activity"/>
    <property type="evidence" value="ECO:0007669"/>
    <property type="project" value="InterPro"/>
</dbReference>
<keyword evidence="1 11" id="KW-1003">Cell membrane</keyword>
<dbReference type="AlphaFoldDB" id="A0A074KWP9"/>
<evidence type="ECO:0000256" key="5">
    <source>
        <dbReference type="ARBA" id="ARBA00022692"/>
    </source>
</evidence>
<keyword evidence="9 11" id="KW-0472">Membrane</keyword>
<evidence type="ECO:0000256" key="9">
    <source>
        <dbReference type="ARBA" id="ARBA00023136"/>
    </source>
</evidence>
<name>A0A074KWP9_9BACT</name>
<dbReference type="Pfam" id="PF00912">
    <property type="entry name" value="Transgly"/>
    <property type="match status" value="1"/>
</dbReference>
<keyword evidence="4 11" id="KW-0808">Transferase</keyword>
<evidence type="ECO:0000313" key="14">
    <source>
        <dbReference type="Proteomes" id="UP000027821"/>
    </source>
</evidence>
<evidence type="ECO:0000259" key="12">
    <source>
        <dbReference type="Pfam" id="PF00912"/>
    </source>
</evidence>
<evidence type="ECO:0000256" key="10">
    <source>
        <dbReference type="ARBA" id="ARBA00023316"/>
    </source>
</evidence>
<evidence type="ECO:0000256" key="3">
    <source>
        <dbReference type="ARBA" id="ARBA00022676"/>
    </source>
</evidence>
<evidence type="ECO:0000256" key="4">
    <source>
        <dbReference type="ARBA" id="ARBA00022679"/>
    </source>
</evidence>
<dbReference type="GO" id="GO:0071555">
    <property type="term" value="P:cell wall organization"/>
    <property type="evidence" value="ECO:0007669"/>
    <property type="project" value="UniProtKB-KW"/>
</dbReference>
<dbReference type="InterPro" id="IPR001264">
    <property type="entry name" value="Glyco_trans_51"/>
</dbReference>
<dbReference type="GO" id="GO:0009252">
    <property type="term" value="P:peptidoglycan biosynthetic process"/>
    <property type="evidence" value="ECO:0007669"/>
    <property type="project" value="UniProtKB-UniRule"/>
</dbReference>
<keyword evidence="14" id="KW-1185">Reference proteome</keyword>
<evidence type="ECO:0000256" key="1">
    <source>
        <dbReference type="ARBA" id="ARBA00022475"/>
    </source>
</evidence>
<keyword evidence="8 11" id="KW-1133">Transmembrane helix</keyword>
<dbReference type="UniPathway" id="UPA00219"/>